<organism evidence="1 2">
    <name type="scientific">Solanum verrucosum</name>
    <dbReference type="NCBI Taxonomy" id="315347"/>
    <lineage>
        <taxon>Eukaryota</taxon>
        <taxon>Viridiplantae</taxon>
        <taxon>Streptophyta</taxon>
        <taxon>Embryophyta</taxon>
        <taxon>Tracheophyta</taxon>
        <taxon>Spermatophyta</taxon>
        <taxon>Magnoliopsida</taxon>
        <taxon>eudicotyledons</taxon>
        <taxon>Gunneridae</taxon>
        <taxon>Pentapetalae</taxon>
        <taxon>asterids</taxon>
        <taxon>lamiids</taxon>
        <taxon>Solanales</taxon>
        <taxon>Solanaceae</taxon>
        <taxon>Solanoideae</taxon>
        <taxon>Solaneae</taxon>
        <taxon>Solanum</taxon>
    </lineage>
</organism>
<reference evidence="1" key="1">
    <citation type="submission" date="2023-08" db="EMBL/GenBank/DDBJ databases">
        <title>A de novo genome assembly of Solanum verrucosum Schlechtendal, a Mexican diploid species geographically isolated from the other diploid A-genome species in potato relatives.</title>
        <authorList>
            <person name="Hosaka K."/>
        </authorList>
    </citation>
    <scope>NUCLEOTIDE SEQUENCE</scope>
    <source>
        <tissue evidence="1">Young leaves</tissue>
    </source>
</reference>
<gene>
    <name evidence="1" type="ORF">MTR67_005602</name>
</gene>
<name>A0AAF0T8V1_SOLVR</name>
<evidence type="ECO:0000313" key="2">
    <source>
        <dbReference type="Proteomes" id="UP001234989"/>
    </source>
</evidence>
<keyword evidence="2" id="KW-1185">Reference proteome</keyword>
<accession>A0AAF0T8V1</accession>
<protein>
    <submittedName>
        <fullName evidence="1">Uncharacterized protein</fullName>
    </submittedName>
</protein>
<dbReference type="AlphaFoldDB" id="A0AAF0T8V1"/>
<dbReference type="EMBL" id="CP133612">
    <property type="protein sequence ID" value="WMV12217.1"/>
    <property type="molecule type" value="Genomic_DNA"/>
</dbReference>
<evidence type="ECO:0000313" key="1">
    <source>
        <dbReference type="EMBL" id="WMV12217.1"/>
    </source>
</evidence>
<sequence>MSLCITMFEVIIASPISHKIRPLSALLLYASILVGKEEQDTYFACISVEWKNNSSFQPSMAYSTAFMFSLVYTSSVHVNVHENDEYHVVRMYRTLCVATHMELCLCLFK</sequence>
<dbReference type="Proteomes" id="UP001234989">
    <property type="component" value="Chromosome 1"/>
</dbReference>
<proteinExistence type="predicted"/>